<reference evidence="1 2" key="1">
    <citation type="submission" date="2013-11" db="EMBL/GenBank/DDBJ databases">
        <title>Genome sequencing of Stegodyphus mimosarum.</title>
        <authorList>
            <person name="Bechsgaard J."/>
        </authorList>
    </citation>
    <scope>NUCLEOTIDE SEQUENCE [LARGE SCALE GENOMIC DNA]</scope>
</reference>
<evidence type="ECO:0000313" key="1">
    <source>
        <dbReference type="EMBL" id="KFM77005.1"/>
    </source>
</evidence>
<accession>A0A087UI16</accession>
<protein>
    <submittedName>
        <fullName evidence="1">G protein-coupled receptor kinase 2</fullName>
    </submittedName>
</protein>
<dbReference type="Gene3D" id="1.10.167.10">
    <property type="entry name" value="Regulator of G-protein Signalling 4, domain 2"/>
    <property type="match status" value="1"/>
</dbReference>
<dbReference type="EMBL" id="KK119893">
    <property type="protein sequence ID" value="KFM77005.1"/>
    <property type="molecule type" value="Genomic_DNA"/>
</dbReference>
<keyword evidence="1" id="KW-0418">Kinase</keyword>
<keyword evidence="2" id="KW-1185">Reference proteome</keyword>
<dbReference type="AlphaFoldDB" id="A0A087UI16"/>
<feature type="non-terminal residue" evidence="1">
    <location>
        <position position="95"/>
    </location>
</feature>
<keyword evidence="1" id="KW-0808">Transferase</keyword>
<organism evidence="1 2">
    <name type="scientific">Stegodyphus mimosarum</name>
    <name type="common">African social velvet spider</name>
    <dbReference type="NCBI Taxonomy" id="407821"/>
    <lineage>
        <taxon>Eukaryota</taxon>
        <taxon>Metazoa</taxon>
        <taxon>Ecdysozoa</taxon>
        <taxon>Arthropoda</taxon>
        <taxon>Chelicerata</taxon>
        <taxon>Arachnida</taxon>
        <taxon>Araneae</taxon>
        <taxon>Araneomorphae</taxon>
        <taxon>Entelegynae</taxon>
        <taxon>Eresoidea</taxon>
        <taxon>Eresidae</taxon>
        <taxon>Stegodyphus</taxon>
    </lineage>
</organism>
<evidence type="ECO:0000313" key="2">
    <source>
        <dbReference type="Proteomes" id="UP000054359"/>
    </source>
</evidence>
<dbReference type="GO" id="GO:0016301">
    <property type="term" value="F:kinase activity"/>
    <property type="evidence" value="ECO:0007669"/>
    <property type="project" value="UniProtKB-KW"/>
</dbReference>
<name>A0A087UI16_STEMI</name>
<proteinExistence type="predicted"/>
<dbReference type="InterPro" id="IPR044926">
    <property type="entry name" value="RGS_subdomain_2"/>
</dbReference>
<gene>
    <name evidence="1" type="ORF">X975_06490</name>
</gene>
<keyword evidence="1" id="KW-0675">Receptor</keyword>
<dbReference type="OrthoDB" id="9389815at2759"/>
<dbReference type="Proteomes" id="UP000054359">
    <property type="component" value="Unassembled WGS sequence"/>
</dbReference>
<dbReference type="STRING" id="407821.A0A087UI16"/>
<sequence length="95" mass="10165">MIETECFQELNVFGPDGTPSPDLMLDQPPPVEPSGCFPFRKKAKNWKIPNKVKTSNSHAHLSLSEEPNSSVLLLPVSGASSGINSMGQELSSPAS</sequence>